<accession>A0ACC1ARW6</accession>
<keyword evidence="2" id="KW-1185">Reference proteome</keyword>
<gene>
    <name evidence="1" type="ORF">Patl1_32953</name>
</gene>
<evidence type="ECO:0000313" key="2">
    <source>
        <dbReference type="Proteomes" id="UP001164250"/>
    </source>
</evidence>
<protein>
    <submittedName>
        <fullName evidence="1">Uncharacterized protein</fullName>
    </submittedName>
</protein>
<name>A0ACC1ARW6_9ROSI</name>
<reference evidence="2" key="1">
    <citation type="journal article" date="2023" name="G3 (Bethesda)">
        <title>Genome assembly and association tests identify interacting loci associated with vigor, precocity, and sex in interspecific pistachio rootstocks.</title>
        <authorList>
            <person name="Palmer W."/>
            <person name="Jacygrad E."/>
            <person name="Sagayaradj S."/>
            <person name="Cavanaugh K."/>
            <person name="Han R."/>
            <person name="Bertier L."/>
            <person name="Beede B."/>
            <person name="Kafkas S."/>
            <person name="Golino D."/>
            <person name="Preece J."/>
            <person name="Michelmore R."/>
        </authorList>
    </citation>
    <scope>NUCLEOTIDE SEQUENCE [LARGE SCALE GENOMIC DNA]</scope>
</reference>
<dbReference type="Proteomes" id="UP001164250">
    <property type="component" value="Chromosome 9"/>
</dbReference>
<evidence type="ECO:0000313" key="1">
    <source>
        <dbReference type="EMBL" id="KAJ0089407.1"/>
    </source>
</evidence>
<comment type="caution">
    <text evidence="1">The sequence shown here is derived from an EMBL/GenBank/DDBJ whole genome shotgun (WGS) entry which is preliminary data.</text>
</comment>
<proteinExistence type="predicted"/>
<sequence length="275" mass="30567">MTLLDSRTLANLIYIGYRGDAAKVFHVTRRKSADRKEQLTERNVFRCFVFGSKNAGKSALLDSFLGRPFSEYYYPTTSDRYAANVVDQLGGTKKTLILQEIPEDGVTEVLSYKVYMATCDVALFVYDSSVEHSWDVARQGEVSGHGVPCLLIAAKDDLDACQITLKDSAMVSQEMGIEPPIHISMKVGDSNNLFSRVVRAAKHPHLNIPETQVGKSKKQYTAILLTTHLCFFLGLPLLLLDWQLIEPMLLGGILLVSGGSCLFSRKHKELMGFGR</sequence>
<dbReference type="EMBL" id="CM047905">
    <property type="protein sequence ID" value="KAJ0089407.1"/>
    <property type="molecule type" value="Genomic_DNA"/>
</dbReference>
<organism evidence="1 2">
    <name type="scientific">Pistacia atlantica</name>
    <dbReference type="NCBI Taxonomy" id="434234"/>
    <lineage>
        <taxon>Eukaryota</taxon>
        <taxon>Viridiplantae</taxon>
        <taxon>Streptophyta</taxon>
        <taxon>Embryophyta</taxon>
        <taxon>Tracheophyta</taxon>
        <taxon>Spermatophyta</taxon>
        <taxon>Magnoliopsida</taxon>
        <taxon>eudicotyledons</taxon>
        <taxon>Gunneridae</taxon>
        <taxon>Pentapetalae</taxon>
        <taxon>rosids</taxon>
        <taxon>malvids</taxon>
        <taxon>Sapindales</taxon>
        <taxon>Anacardiaceae</taxon>
        <taxon>Pistacia</taxon>
    </lineage>
</organism>